<dbReference type="STRING" id="699431.SY89_02603"/>
<comment type="caution">
    <text evidence="2">The sequence shown here is derived from an EMBL/GenBank/DDBJ whole genome shotgun (WGS) entry which is preliminary data.</text>
</comment>
<proteinExistence type="predicted"/>
<dbReference type="EMBL" id="LGUC01000001">
    <property type="protein sequence ID" value="KPN31847.1"/>
    <property type="molecule type" value="Genomic_DNA"/>
</dbReference>
<dbReference type="RefSeq" id="WP_054584306.1">
    <property type="nucleotide sequence ID" value="NZ_LGUC01000001.1"/>
</dbReference>
<evidence type="ECO:0000256" key="1">
    <source>
        <dbReference type="SAM" id="MobiDB-lite"/>
    </source>
</evidence>
<name>A0A0P7GSE9_9EURY</name>
<keyword evidence="3" id="KW-1185">Reference proteome</keyword>
<reference evidence="3" key="1">
    <citation type="submission" date="2013-11" db="EMBL/GenBank/DDBJ databases">
        <authorList>
            <person name="Hoang H.T."/>
            <person name="Killian M.L."/>
            <person name="Madson D.M."/>
            <person name="Arruda P.H.E."/>
            <person name="Sun D."/>
            <person name="Schwartz K.J."/>
            <person name="Yoon K."/>
        </authorList>
    </citation>
    <scope>NUCLEOTIDE SEQUENCE [LARGE SCALE GENOMIC DNA]</scope>
    <source>
        <strain evidence="3">CDK2</strain>
    </source>
</reference>
<evidence type="ECO:0000313" key="3">
    <source>
        <dbReference type="Proteomes" id="UP000050535"/>
    </source>
</evidence>
<sequence>MVEKFDAGFVLGTGLLGWIAAVTAVDGWSEPVIAFWGRFSPSASPAPSSSRTNWNWPANPRSAPKQQFETPRSPRTVR</sequence>
<evidence type="ECO:0000313" key="2">
    <source>
        <dbReference type="EMBL" id="KPN31847.1"/>
    </source>
</evidence>
<feature type="region of interest" description="Disordered" evidence="1">
    <location>
        <begin position="42"/>
        <end position="78"/>
    </location>
</feature>
<dbReference type="AlphaFoldDB" id="A0A0P7GSE9"/>
<organism evidence="2 3">
    <name type="scientific">Halolamina pelagica</name>
    <dbReference type="NCBI Taxonomy" id="699431"/>
    <lineage>
        <taxon>Archaea</taxon>
        <taxon>Methanobacteriati</taxon>
        <taxon>Methanobacteriota</taxon>
        <taxon>Stenosarchaea group</taxon>
        <taxon>Halobacteria</taxon>
        <taxon>Halobacteriales</taxon>
        <taxon>Haloferacaceae</taxon>
    </lineage>
</organism>
<dbReference type="OrthoDB" id="312201at2157"/>
<accession>A0A0P7GSE9</accession>
<protein>
    <submittedName>
        <fullName evidence="2">Uncharacterized protein</fullName>
    </submittedName>
</protein>
<gene>
    <name evidence="2" type="ORF">SY89_02603</name>
</gene>
<dbReference type="Proteomes" id="UP000050535">
    <property type="component" value="Unassembled WGS sequence"/>
</dbReference>